<sequence length="235" mass="26706">MITIPSLLRTLNQQQDKQQLNVDLSFATQQVRNITHIDSKAQTAKNIDPAESLRNKQFREKSSYPNSPDINPLTASGMQTETSYVPSQNAIDSSPVLPSVYRQQQKIERLQNDMILNKTKDLNFTVKQQKVAAMNKSSIQFGYYDKAERPEGFVINTKTNSHLGHLCGQPSEPEVVHYQKKCSGYGQTESRIKKALMAMDQPAVFVPTKIHSECCPKEREFDLAAPWRKKETYAK</sequence>
<evidence type="ECO:0000313" key="1">
    <source>
        <dbReference type="EMBL" id="CAI9935010.1"/>
    </source>
</evidence>
<proteinExistence type="predicted"/>
<gene>
    <name evidence="1" type="ORF">HINF_LOCUS22655</name>
    <name evidence="2" type="ORF">HINF_LOCUS27270</name>
</gene>
<keyword evidence="3" id="KW-1185">Reference proteome</keyword>
<evidence type="ECO:0000313" key="3">
    <source>
        <dbReference type="Proteomes" id="UP001642409"/>
    </source>
</evidence>
<name>A0AA86PAI2_9EUKA</name>
<organism evidence="1">
    <name type="scientific">Hexamita inflata</name>
    <dbReference type="NCBI Taxonomy" id="28002"/>
    <lineage>
        <taxon>Eukaryota</taxon>
        <taxon>Metamonada</taxon>
        <taxon>Diplomonadida</taxon>
        <taxon>Hexamitidae</taxon>
        <taxon>Hexamitinae</taxon>
        <taxon>Hexamita</taxon>
    </lineage>
</organism>
<evidence type="ECO:0000313" key="2">
    <source>
        <dbReference type="EMBL" id="CAL6020101.1"/>
    </source>
</evidence>
<protein>
    <submittedName>
        <fullName evidence="1">Uncharacterized protein</fullName>
    </submittedName>
</protein>
<dbReference type="AlphaFoldDB" id="A0AA86PAI2"/>
<reference evidence="1" key="1">
    <citation type="submission" date="2023-06" db="EMBL/GenBank/DDBJ databases">
        <authorList>
            <person name="Kurt Z."/>
        </authorList>
    </citation>
    <scope>NUCLEOTIDE SEQUENCE</scope>
</reference>
<dbReference type="EMBL" id="CAXDID020000084">
    <property type="protein sequence ID" value="CAL6020101.1"/>
    <property type="molecule type" value="Genomic_DNA"/>
</dbReference>
<comment type="caution">
    <text evidence="1">The sequence shown here is derived from an EMBL/GenBank/DDBJ whole genome shotgun (WGS) entry which is preliminary data.</text>
</comment>
<reference evidence="2 3" key="2">
    <citation type="submission" date="2024-07" db="EMBL/GenBank/DDBJ databases">
        <authorList>
            <person name="Akdeniz Z."/>
        </authorList>
    </citation>
    <scope>NUCLEOTIDE SEQUENCE [LARGE SCALE GENOMIC DNA]</scope>
</reference>
<dbReference type="Proteomes" id="UP001642409">
    <property type="component" value="Unassembled WGS sequence"/>
</dbReference>
<dbReference type="EMBL" id="CATOUU010000590">
    <property type="protein sequence ID" value="CAI9935010.1"/>
    <property type="molecule type" value="Genomic_DNA"/>
</dbReference>
<accession>A0AA86PAI2</accession>